<comment type="caution">
    <text evidence="1">The sequence shown here is derived from an EMBL/GenBank/DDBJ whole genome shotgun (WGS) entry which is preliminary data.</text>
</comment>
<reference evidence="1 2" key="1">
    <citation type="journal article" date="2021" name="Sci. Rep.">
        <title>Chromosome anchoring in Senegalese sole (Solea senegalensis) reveals sex-associated markers and genome rearrangements in flatfish.</title>
        <authorList>
            <person name="Guerrero-Cozar I."/>
            <person name="Gomez-Garrido J."/>
            <person name="Berbel C."/>
            <person name="Martinez-Blanch J.F."/>
            <person name="Alioto T."/>
            <person name="Claros M.G."/>
            <person name="Gagnaire P.A."/>
            <person name="Manchado M."/>
        </authorList>
    </citation>
    <scope>NUCLEOTIDE SEQUENCE [LARGE SCALE GENOMIC DNA]</scope>
    <source>
        <strain evidence="1">Sse05_10M</strain>
    </source>
</reference>
<evidence type="ECO:0000313" key="2">
    <source>
        <dbReference type="Proteomes" id="UP000693946"/>
    </source>
</evidence>
<gene>
    <name evidence="1" type="ORF">JOB18_038541</name>
</gene>
<keyword evidence="2" id="KW-1185">Reference proteome</keyword>
<sequence length="66" mass="7540">MSSMNVGRIVSSLKQRVQYLKGNRLSGRKDNMPQALAQVVEAHPEFREENRVQTSCLLPSLNLEKR</sequence>
<organism evidence="1 2">
    <name type="scientific">Solea senegalensis</name>
    <name type="common">Senegalese sole</name>
    <dbReference type="NCBI Taxonomy" id="28829"/>
    <lineage>
        <taxon>Eukaryota</taxon>
        <taxon>Metazoa</taxon>
        <taxon>Chordata</taxon>
        <taxon>Craniata</taxon>
        <taxon>Vertebrata</taxon>
        <taxon>Euteleostomi</taxon>
        <taxon>Actinopterygii</taxon>
        <taxon>Neopterygii</taxon>
        <taxon>Teleostei</taxon>
        <taxon>Neoteleostei</taxon>
        <taxon>Acanthomorphata</taxon>
        <taxon>Carangaria</taxon>
        <taxon>Pleuronectiformes</taxon>
        <taxon>Pleuronectoidei</taxon>
        <taxon>Soleidae</taxon>
        <taxon>Solea</taxon>
    </lineage>
</organism>
<proteinExistence type="predicted"/>
<dbReference type="Proteomes" id="UP000693946">
    <property type="component" value="Linkage Group LG4"/>
</dbReference>
<protein>
    <submittedName>
        <fullName evidence="1">Uncharacterized protein</fullName>
    </submittedName>
</protein>
<dbReference type="EMBL" id="JAGKHQ010000016">
    <property type="protein sequence ID" value="KAG7494828.1"/>
    <property type="molecule type" value="Genomic_DNA"/>
</dbReference>
<name>A0AAV6QNT1_SOLSE</name>
<dbReference type="AlphaFoldDB" id="A0AAV6QNT1"/>
<accession>A0AAV6QNT1</accession>
<evidence type="ECO:0000313" key="1">
    <source>
        <dbReference type="EMBL" id="KAG7494828.1"/>
    </source>
</evidence>